<evidence type="ECO:0000313" key="4">
    <source>
        <dbReference type="EMBL" id="MBE9376076.1"/>
    </source>
</evidence>
<dbReference type="AlphaFoldDB" id="A0A929BDJ4"/>
<dbReference type="PANTHER" id="PTHR10907:SF47">
    <property type="entry name" value="REGUCALCIN"/>
    <property type="match status" value="1"/>
</dbReference>
<dbReference type="Pfam" id="PF08450">
    <property type="entry name" value="SGL"/>
    <property type="match status" value="1"/>
</dbReference>
<feature type="binding site" evidence="2">
    <location>
        <position position="118"/>
    </location>
    <ligand>
        <name>substrate</name>
    </ligand>
</feature>
<protein>
    <submittedName>
        <fullName evidence="4">SMP-30/gluconolactonase/LRE family protein</fullName>
    </submittedName>
</protein>
<feature type="binding site" evidence="2">
    <location>
        <position position="98"/>
    </location>
    <ligand>
        <name>substrate</name>
    </ligand>
</feature>
<dbReference type="PRINTS" id="PR01790">
    <property type="entry name" value="SMP30FAMILY"/>
</dbReference>
<dbReference type="SMART" id="SM00135">
    <property type="entry name" value="LY"/>
    <property type="match status" value="1"/>
</dbReference>
<dbReference type="Gene3D" id="2.120.10.30">
    <property type="entry name" value="TolB, C-terminal domain"/>
    <property type="match status" value="1"/>
</dbReference>
<evidence type="ECO:0000256" key="1">
    <source>
        <dbReference type="ARBA" id="ARBA00008853"/>
    </source>
</evidence>
<dbReference type="InterPro" id="IPR013658">
    <property type="entry name" value="SGL"/>
</dbReference>
<organism evidence="4 5">
    <name type="scientific">Saccharopolyspora montiporae</name>
    <dbReference type="NCBI Taxonomy" id="2781240"/>
    <lineage>
        <taxon>Bacteria</taxon>
        <taxon>Bacillati</taxon>
        <taxon>Actinomycetota</taxon>
        <taxon>Actinomycetes</taxon>
        <taxon>Pseudonocardiales</taxon>
        <taxon>Pseudonocardiaceae</taxon>
        <taxon>Saccharopolyspora</taxon>
    </lineage>
</organism>
<name>A0A929BDJ4_9PSEU</name>
<dbReference type="InterPro" id="IPR000033">
    <property type="entry name" value="LDLR_classB_rpt"/>
</dbReference>
<dbReference type="InterPro" id="IPR011042">
    <property type="entry name" value="6-blade_b-propeller_TolB-like"/>
</dbReference>
<comment type="similarity">
    <text evidence="1">Belongs to the SMP-30/CGR1 family.</text>
</comment>
<proteinExistence type="inferred from homology"/>
<dbReference type="InterPro" id="IPR005511">
    <property type="entry name" value="SMP-30"/>
</dbReference>
<dbReference type="EMBL" id="JADEYC010000032">
    <property type="protein sequence ID" value="MBE9376076.1"/>
    <property type="molecule type" value="Genomic_DNA"/>
</dbReference>
<evidence type="ECO:0000256" key="2">
    <source>
        <dbReference type="PIRSR" id="PIRSR605511-2"/>
    </source>
</evidence>
<dbReference type="GO" id="GO:0005509">
    <property type="term" value="F:calcium ion binding"/>
    <property type="evidence" value="ECO:0007669"/>
    <property type="project" value="TreeGrafter"/>
</dbReference>
<dbReference type="PANTHER" id="PTHR10907">
    <property type="entry name" value="REGUCALCIN"/>
    <property type="match status" value="1"/>
</dbReference>
<dbReference type="RefSeq" id="WP_193929526.1">
    <property type="nucleotide sequence ID" value="NZ_JADEYC010000032.1"/>
</dbReference>
<dbReference type="SUPFAM" id="SSF63829">
    <property type="entry name" value="Calcium-dependent phosphotriesterase"/>
    <property type="match status" value="1"/>
</dbReference>
<accession>A0A929BDJ4</accession>
<feature type="domain" description="SMP-30/Gluconolactonase/LRE-like region" evidence="3">
    <location>
        <begin position="17"/>
        <end position="250"/>
    </location>
</feature>
<dbReference type="Proteomes" id="UP000598360">
    <property type="component" value="Unassembled WGS sequence"/>
</dbReference>
<dbReference type="GO" id="GO:0004341">
    <property type="term" value="F:gluconolactonase activity"/>
    <property type="evidence" value="ECO:0007669"/>
    <property type="project" value="TreeGrafter"/>
</dbReference>
<evidence type="ECO:0000259" key="3">
    <source>
        <dbReference type="Pfam" id="PF08450"/>
    </source>
</evidence>
<gene>
    <name evidence="4" type="ORF">IQ251_16615</name>
</gene>
<reference evidence="4" key="1">
    <citation type="submission" date="2020-10" db="EMBL/GenBank/DDBJ databases">
        <title>Diversity and distribution of actinomycetes associated with coral in the coast of Hainan.</title>
        <authorList>
            <person name="Li F."/>
        </authorList>
    </citation>
    <scope>NUCLEOTIDE SEQUENCE</scope>
    <source>
        <strain evidence="4">HNM0983</strain>
    </source>
</reference>
<keyword evidence="5" id="KW-1185">Reference proteome</keyword>
<dbReference type="GO" id="GO:0019853">
    <property type="term" value="P:L-ascorbic acid biosynthetic process"/>
    <property type="evidence" value="ECO:0007669"/>
    <property type="project" value="TreeGrafter"/>
</dbReference>
<sequence>MQARIDIAVPAGARAAQAPTWDTATCTLLWVDRAAHLVHRYFPARAADHSMPVPQPVSAAKPRERGGLLLHLDGGIALFESDERRRTWLVYWARDGFRGASTAVDGTGALWAATERADGGGGGWLVRVTPDGRTTTVLRDLVSPSGIAWNPDRTRMYLADSAAGRIDVLDLDETGRPATRRPLCTTNGRPAAPAVDAAGDLWVPMSDRGELHGYTAEGRHTATIPLPAARPTGCCFGGQDLTDLYVTTAREGIGEPAGADGALLVLRDLTTGARTTSFGG</sequence>
<comment type="caution">
    <text evidence="4">The sequence shown here is derived from an EMBL/GenBank/DDBJ whole genome shotgun (WGS) entry which is preliminary data.</text>
</comment>
<evidence type="ECO:0000313" key="5">
    <source>
        <dbReference type="Proteomes" id="UP000598360"/>
    </source>
</evidence>